<keyword evidence="10" id="KW-1185">Reference proteome</keyword>
<proteinExistence type="predicted"/>
<keyword evidence="8" id="KW-0175">Coiled coil</keyword>
<dbReference type="OrthoDB" id="341482at2759"/>
<dbReference type="PANTHER" id="PTHR13257:SF0">
    <property type="entry name" value="NUCLEAR PORE COMPLEX PROTEIN NUP88"/>
    <property type="match status" value="1"/>
</dbReference>
<evidence type="ECO:0000256" key="4">
    <source>
        <dbReference type="ARBA" id="ARBA00022927"/>
    </source>
</evidence>
<dbReference type="Pfam" id="PF10168">
    <property type="entry name" value="Nup88"/>
    <property type="match status" value="1"/>
</dbReference>
<accession>A0A8S3SNI8</accession>
<reference evidence="9" key="1">
    <citation type="submission" date="2021-03" db="EMBL/GenBank/DDBJ databases">
        <authorList>
            <person name="Bekaert M."/>
        </authorList>
    </citation>
    <scope>NUCLEOTIDE SEQUENCE</scope>
</reference>
<dbReference type="GO" id="GO:0006406">
    <property type="term" value="P:mRNA export from nucleus"/>
    <property type="evidence" value="ECO:0007669"/>
    <property type="project" value="TreeGrafter"/>
</dbReference>
<dbReference type="SUPFAM" id="SSF50978">
    <property type="entry name" value="WD40 repeat-like"/>
    <property type="match status" value="1"/>
</dbReference>
<dbReference type="Proteomes" id="UP000683360">
    <property type="component" value="Unassembled WGS sequence"/>
</dbReference>
<dbReference type="InterPro" id="IPR019321">
    <property type="entry name" value="Nucleoporin_Nup88"/>
</dbReference>
<evidence type="ECO:0000256" key="5">
    <source>
        <dbReference type="ARBA" id="ARBA00023010"/>
    </source>
</evidence>
<dbReference type="EMBL" id="CAJPWZ010001782">
    <property type="protein sequence ID" value="CAG2223307.1"/>
    <property type="molecule type" value="Genomic_DNA"/>
</dbReference>
<evidence type="ECO:0000256" key="2">
    <source>
        <dbReference type="ARBA" id="ARBA00022448"/>
    </source>
</evidence>
<dbReference type="GO" id="GO:0000056">
    <property type="term" value="P:ribosomal small subunit export from nucleus"/>
    <property type="evidence" value="ECO:0007669"/>
    <property type="project" value="InterPro"/>
</dbReference>
<dbReference type="GO" id="GO:0005643">
    <property type="term" value="C:nuclear pore"/>
    <property type="evidence" value="ECO:0007669"/>
    <property type="project" value="UniProtKB-SubCell"/>
</dbReference>
<evidence type="ECO:0000256" key="1">
    <source>
        <dbReference type="ARBA" id="ARBA00004567"/>
    </source>
</evidence>
<keyword evidence="6" id="KW-0906">Nuclear pore complex</keyword>
<organism evidence="9 10">
    <name type="scientific">Mytilus edulis</name>
    <name type="common">Blue mussel</name>
    <dbReference type="NCBI Taxonomy" id="6550"/>
    <lineage>
        <taxon>Eukaryota</taxon>
        <taxon>Metazoa</taxon>
        <taxon>Spiralia</taxon>
        <taxon>Lophotrochozoa</taxon>
        <taxon>Mollusca</taxon>
        <taxon>Bivalvia</taxon>
        <taxon>Autobranchia</taxon>
        <taxon>Pteriomorphia</taxon>
        <taxon>Mytilida</taxon>
        <taxon>Mytiloidea</taxon>
        <taxon>Mytilidae</taxon>
        <taxon>Mytilinae</taxon>
        <taxon>Mytilus</taxon>
    </lineage>
</organism>
<dbReference type="GO" id="GO:0006606">
    <property type="term" value="P:protein import into nucleus"/>
    <property type="evidence" value="ECO:0007669"/>
    <property type="project" value="TreeGrafter"/>
</dbReference>
<dbReference type="InterPro" id="IPR037700">
    <property type="entry name" value="NUP88/NUP82"/>
</dbReference>
<name>A0A8S3SNI8_MYTED</name>
<protein>
    <submittedName>
        <fullName evidence="9">NUP88</fullName>
    </submittedName>
</protein>
<evidence type="ECO:0000256" key="8">
    <source>
        <dbReference type="SAM" id="Coils"/>
    </source>
</evidence>
<keyword evidence="2" id="KW-0813">Transport</keyword>
<evidence type="ECO:0000256" key="7">
    <source>
        <dbReference type="ARBA" id="ARBA00023242"/>
    </source>
</evidence>
<feature type="coiled-coil region" evidence="8">
    <location>
        <begin position="622"/>
        <end position="734"/>
    </location>
</feature>
<dbReference type="PANTHER" id="PTHR13257">
    <property type="entry name" value="NUCLEOPORIN NUP84-RELATED"/>
    <property type="match status" value="1"/>
</dbReference>
<keyword evidence="5" id="KW-0811">Translocation</keyword>
<comment type="caution">
    <text evidence="9">The sequence shown here is derived from an EMBL/GenBank/DDBJ whole genome shotgun (WGS) entry which is preliminary data.</text>
</comment>
<evidence type="ECO:0000313" key="9">
    <source>
        <dbReference type="EMBL" id="CAG2223307.1"/>
    </source>
</evidence>
<dbReference type="AlphaFoldDB" id="A0A8S3SNI8"/>
<comment type="subcellular location">
    <subcellularLocation>
        <location evidence="1">Nucleus</location>
        <location evidence="1">Nuclear pore complex</location>
    </subcellularLocation>
</comment>
<keyword evidence="4" id="KW-0653">Protein transport</keyword>
<keyword evidence="7" id="KW-0539">Nucleus</keyword>
<sequence length="737" mass="83799">MKPIFSSVPRLYTGKMAGVDSWRTCLNNQKFVKNLAENNSKDSKQKLRNLAKSLFVVYDSDLYVWDSYACHIVYFNLKQLLLEDKEKQERFQTLLCTDAPRFDVECLVFNRTGNYLAVWGQTGITVIELPRRWGKYNDYEGGKQCVQCKSLNVAEHYFAGHNGVRLLTVLWHPGSETDSHIAFLTSDNTLSIYNIQEPNIPVQVIKLSNAPQDINQSPTKVSFPAVLGEYAASFDFGPPITLKKKQRPYTKTETASVTVWPAYIVRGNGDVLVAYTEVSRGTKFPLQGPLIMQPPAEDNYGVDACAISCLETTPTALIIATGEGRLHHCLLIPAQDMEDMTLQSEASFAESSITNSTKYDHPSEASIFVFESVELELSLATGRVDPYEPVEEDFTCPIKIIKDALAPDRYHCLHAAGVHTVALPWIEEYYQQYFLSEEDADVPENLECTVEHLVCTKPLPSSPPAPVIGLAVVKEWQKGSALLTLTSDIEFISLPLRSRMVTYTTSSLQTPTGTIRSPLRKLPREPFDQYIAKVLQKNFTNPLLKSGKKTEMTQQECYQLLGRTTQVFREEYLQKQDLAQQAIQKRVRILTNLKETQSNDLDYLSQLKADMHDRAGELGVKCDECQDKNDEILKRIESIMRKLQARLPVLSEAERTMKRELETMHDKLESYKTNLQQLEIKQKYQKRQIDNQKNNSVSSPVLKDTQLKQIKDTMRKEGDELNELMRRVNQMKMESGV</sequence>
<evidence type="ECO:0000256" key="6">
    <source>
        <dbReference type="ARBA" id="ARBA00023132"/>
    </source>
</evidence>
<keyword evidence="3" id="KW-0509">mRNA transport</keyword>
<dbReference type="InterPro" id="IPR036322">
    <property type="entry name" value="WD40_repeat_dom_sf"/>
</dbReference>
<evidence type="ECO:0000313" key="10">
    <source>
        <dbReference type="Proteomes" id="UP000683360"/>
    </source>
</evidence>
<gene>
    <name evidence="9" type="ORF">MEDL_36581</name>
</gene>
<dbReference type="GO" id="GO:0000055">
    <property type="term" value="P:ribosomal large subunit export from nucleus"/>
    <property type="evidence" value="ECO:0007669"/>
    <property type="project" value="InterPro"/>
</dbReference>
<dbReference type="GO" id="GO:0017056">
    <property type="term" value="F:structural constituent of nuclear pore"/>
    <property type="evidence" value="ECO:0007669"/>
    <property type="project" value="InterPro"/>
</dbReference>
<evidence type="ECO:0000256" key="3">
    <source>
        <dbReference type="ARBA" id="ARBA00022816"/>
    </source>
</evidence>